<name>A0A0D2A7C5_EXOME</name>
<dbReference type="Proteomes" id="UP000054302">
    <property type="component" value="Unassembled WGS sequence"/>
</dbReference>
<feature type="transmembrane region" description="Helical" evidence="6">
    <location>
        <begin position="165"/>
        <end position="189"/>
    </location>
</feature>
<feature type="transmembrane region" description="Helical" evidence="6">
    <location>
        <begin position="20"/>
        <end position="42"/>
    </location>
</feature>
<dbReference type="EMBL" id="KN847521">
    <property type="protein sequence ID" value="KIV94893.1"/>
    <property type="molecule type" value="Genomic_DNA"/>
</dbReference>
<dbReference type="AlphaFoldDB" id="A0A0D2A7C5"/>
<dbReference type="Pfam" id="PF04479">
    <property type="entry name" value="RTA1"/>
    <property type="match status" value="1"/>
</dbReference>
<proteinExistence type="predicted"/>
<keyword evidence="2 6" id="KW-0812">Transmembrane</keyword>
<gene>
    <name evidence="7" type="ORF">PV10_02614</name>
</gene>
<evidence type="ECO:0000256" key="6">
    <source>
        <dbReference type="SAM" id="Phobius"/>
    </source>
</evidence>
<organism evidence="7 8">
    <name type="scientific">Exophiala mesophila</name>
    <name type="common">Black yeast-like fungus</name>
    <dbReference type="NCBI Taxonomy" id="212818"/>
    <lineage>
        <taxon>Eukaryota</taxon>
        <taxon>Fungi</taxon>
        <taxon>Dikarya</taxon>
        <taxon>Ascomycota</taxon>
        <taxon>Pezizomycotina</taxon>
        <taxon>Eurotiomycetes</taxon>
        <taxon>Chaetothyriomycetidae</taxon>
        <taxon>Chaetothyriales</taxon>
        <taxon>Herpotrichiellaceae</taxon>
        <taxon>Exophiala</taxon>
    </lineage>
</organism>
<feature type="transmembrane region" description="Helical" evidence="6">
    <location>
        <begin position="248"/>
        <end position="266"/>
    </location>
</feature>
<keyword evidence="4 6" id="KW-0472">Membrane</keyword>
<feature type="region of interest" description="Disordered" evidence="5">
    <location>
        <begin position="301"/>
        <end position="333"/>
    </location>
</feature>
<evidence type="ECO:0000256" key="2">
    <source>
        <dbReference type="ARBA" id="ARBA00022692"/>
    </source>
</evidence>
<comment type="subcellular location">
    <subcellularLocation>
        <location evidence="1">Membrane</location>
        <topology evidence="1">Multi-pass membrane protein</topology>
    </subcellularLocation>
</comment>
<dbReference type="InterPro" id="IPR007568">
    <property type="entry name" value="RTA1"/>
</dbReference>
<evidence type="ECO:0000256" key="5">
    <source>
        <dbReference type="SAM" id="MobiDB-lite"/>
    </source>
</evidence>
<dbReference type="PANTHER" id="PTHR31465">
    <property type="entry name" value="PROTEIN RTA1-RELATED"/>
    <property type="match status" value="1"/>
</dbReference>
<feature type="compositionally biased region" description="Basic and acidic residues" evidence="5">
    <location>
        <begin position="310"/>
        <end position="333"/>
    </location>
</feature>
<evidence type="ECO:0000256" key="3">
    <source>
        <dbReference type="ARBA" id="ARBA00022989"/>
    </source>
</evidence>
<dbReference type="RefSeq" id="XP_016226467.1">
    <property type="nucleotide sequence ID" value="XM_016366949.1"/>
</dbReference>
<dbReference type="GO" id="GO:0016020">
    <property type="term" value="C:membrane"/>
    <property type="evidence" value="ECO:0007669"/>
    <property type="project" value="UniProtKB-SubCell"/>
</dbReference>
<evidence type="ECO:0000313" key="7">
    <source>
        <dbReference type="EMBL" id="KIV94893.1"/>
    </source>
</evidence>
<dbReference type="OrthoDB" id="3358017at2759"/>
<feature type="transmembrane region" description="Helical" evidence="6">
    <location>
        <begin position="54"/>
        <end position="72"/>
    </location>
</feature>
<sequence>MSSNRQSFGRDNLYFYDPSVALAVVFSVLYALLSIYHLYLSTWYTQKQRIKHRFTIPLPIAAVVATVGWALRIASVTNKASIPLYAISGSYIVISPIFVCATLYILLTRVIRYSLPEGHLQRFAGISPRWLGRLFITSDVTSFLTQGGGSGVASGGNWRGNSKDIGINILLVGLALQLATFSLFMFTLWRYMCRVRANPGVAGFDRSIKKVLLGAWIASVFIQTRSIFRVVEFALGIDGYPFQNEWCLYVLEAVPMWIAIAVLGWFHPIRWMQQHKWNESMNGTAGQKTEQSIVDKTSGVTANRHRGHKTGKEATDEALRYNKEGIGKGGNRE</sequence>
<reference evidence="7 8" key="1">
    <citation type="submission" date="2015-01" db="EMBL/GenBank/DDBJ databases">
        <title>The Genome Sequence of Exophiala mesophila CBS40295.</title>
        <authorList>
            <consortium name="The Broad Institute Genomics Platform"/>
            <person name="Cuomo C."/>
            <person name="de Hoog S."/>
            <person name="Gorbushina A."/>
            <person name="Stielow B."/>
            <person name="Teixiera M."/>
            <person name="Abouelleil A."/>
            <person name="Chapman S.B."/>
            <person name="Priest M."/>
            <person name="Young S.K."/>
            <person name="Wortman J."/>
            <person name="Nusbaum C."/>
            <person name="Birren B."/>
        </authorList>
    </citation>
    <scope>NUCLEOTIDE SEQUENCE [LARGE SCALE GENOMIC DNA]</scope>
    <source>
        <strain evidence="7 8">CBS 40295</strain>
    </source>
</reference>
<accession>A0A0D2A7C5</accession>
<keyword evidence="8" id="KW-1185">Reference proteome</keyword>
<dbReference type="HOGENOM" id="CLU_033465_3_2_1"/>
<dbReference type="PANTHER" id="PTHR31465:SF32">
    <property type="entry name" value="DOMAIN PROTEIN, PUTATIVE-RELATED"/>
    <property type="match status" value="1"/>
</dbReference>
<dbReference type="VEuPathDB" id="FungiDB:PV10_02614"/>
<evidence type="ECO:0000313" key="8">
    <source>
        <dbReference type="Proteomes" id="UP000054302"/>
    </source>
</evidence>
<evidence type="ECO:0000256" key="4">
    <source>
        <dbReference type="ARBA" id="ARBA00023136"/>
    </source>
</evidence>
<dbReference type="OMA" id="RHEWPLY"/>
<evidence type="ECO:0000256" key="1">
    <source>
        <dbReference type="ARBA" id="ARBA00004141"/>
    </source>
</evidence>
<dbReference type="GeneID" id="27320459"/>
<keyword evidence="3 6" id="KW-1133">Transmembrane helix</keyword>
<feature type="transmembrane region" description="Helical" evidence="6">
    <location>
        <begin position="84"/>
        <end position="107"/>
    </location>
</feature>
<dbReference type="STRING" id="212818.A0A0D2A7C5"/>
<protein>
    <submittedName>
        <fullName evidence="7">Uncharacterized protein</fullName>
    </submittedName>
</protein>